<proteinExistence type="predicted"/>
<dbReference type="Proteomes" id="UP001059934">
    <property type="component" value="Chromosome"/>
</dbReference>
<protein>
    <recommendedName>
        <fullName evidence="1">HTH luxR-type domain-containing protein</fullName>
    </recommendedName>
</protein>
<evidence type="ECO:0000313" key="3">
    <source>
        <dbReference type="Proteomes" id="UP001059934"/>
    </source>
</evidence>
<feature type="domain" description="HTH luxR-type" evidence="1">
    <location>
        <begin position="285"/>
        <end position="342"/>
    </location>
</feature>
<name>A0ABY5TPT1_9GAMM</name>
<reference evidence="2" key="1">
    <citation type="submission" date="2022-08" db="EMBL/GenBank/DDBJ databases">
        <title>Catabolic pathway analysis in culturable SAR92 clade bacteria reveals their overlooked roles in DMSP degradation in coastal seas.</title>
        <authorList>
            <person name="He X."/>
            <person name="Zhang X."/>
            <person name="Zhang Y."/>
        </authorList>
    </citation>
    <scope>NUCLEOTIDE SEQUENCE</scope>
    <source>
        <strain evidence="2">H455</strain>
    </source>
</reference>
<dbReference type="SUPFAM" id="SSF46894">
    <property type="entry name" value="C-terminal effector domain of the bipartite response regulators"/>
    <property type="match status" value="1"/>
</dbReference>
<evidence type="ECO:0000313" key="2">
    <source>
        <dbReference type="EMBL" id="UVW35838.1"/>
    </source>
</evidence>
<dbReference type="EMBL" id="CP103416">
    <property type="protein sequence ID" value="UVW35838.1"/>
    <property type="molecule type" value="Genomic_DNA"/>
</dbReference>
<gene>
    <name evidence="2" type="ORF">NYF23_04315</name>
</gene>
<accession>A0ABY5TPT1</accession>
<dbReference type="InterPro" id="IPR016032">
    <property type="entry name" value="Sig_transdc_resp-reg_C-effctor"/>
</dbReference>
<keyword evidence="3" id="KW-1185">Reference proteome</keyword>
<evidence type="ECO:0000259" key="1">
    <source>
        <dbReference type="SMART" id="SM00421"/>
    </source>
</evidence>
<dbReference type="Gene3D" id="1.10.10.10">
    <property type="entry name" value="Winged helix-like DNA-binding domain superfamily/Winged helix DNA-binding domain"/>
    <property type="match status" value="1"/>
</dbReference>
<dbReference type="InterPro" id="IPR036388">
    <property type="entry name" value="WH-like_DNA-bd_sf"/>
</dbReference>
<dbReference type="InterPro" id="IPR000792">
    <property type="entry name" value="Tscrpt_reg_LuxR_C"/>
</dbReference>
<organism evidence="2 3">
    <name type="scientific">SAR92 clade bacterium H455</name>
    <dbReference type="NCBI Taxonomy" id="2974818"/>
    <lineage>
        <taxon>Bacteria</taxon>
        <taxon>Pseudomonadati</taxon>
        <taxon>Pseudomonadota</taxon>
        <taxon>Gammaproteobacteria</taxon>
        <taxon>Cellvibrionales</taxon>
        <taxon>Porticoccaceae</taxon>
        <taxon>SAR92 clade</taxon>
    </lineage>
</organism>
<dbReference type="SMART" id="SM00421">
    <property type="entry name" value="HTH_LUXR"/>
    <property type="match status" value="1"/>
</dbReference>
<sequence>MLKLLESYITTKSASIVIRRPTEEGPGSTITLFDNQDALLDFQTNSYKDSPFAELPEDRVFCLNDRVTQRELEDLDHYKYFLKVYDVTDIMGFDICDNNNDNQSRLRLRVVRMGNEAKFSHDDRERLATIIPMMKKSLAIYSRMEIGGVSQEIYQQLLSSMGIACFILGANYEVMAKNYLAEMVLSNKDGLSIVAKKLCCIEKDDQLTLTTICQNVRQHIAQGNTQQLADKFTINRPQAGSTWGGLIRPVDSGDFIGAENNPELLLLLRDSNRRELPTPSLLIDIFGVTLAEARLTLKLLEGLSLTAAAEALGVSRNTARTQLSSVFSKTDLNSQTQLVKLVSDVLSDHWL</sequence>